<evidence type="ECO:0000259" key="21">
    <source>
        <dbReference type="PROSITE" id="PS51002"/>
    </source>
</evidence>
<dbReference type="CDD" id="cd00290">
    <property type="entry name" value="cytochrome_b_C"/>
    <property type="match status" value="1"/>
</dbReference>
<evidence type="ECO:0000256" key="20">
    <source>
        <dbReference type="RuleBase" id="RU362117"/>
    </source>
</evidence>
<keyword evidence="15 20" id="KW-0496">Mitochondrion</keyword>
<evidence type="ECO:0000259" key="22">
    <source>
        <dbReference type="PROSITE" id="PS51003"/>
    </source>
</evidence>
<evidence type="ECO:0000256" key="1">
    <source>
        <dbReference type="ARBA" id="ARBA00002566"/>
    </source>
</evidence>
<reference evidence="23" key="1">
    <citation type="submission" date="2019-04" db="EMBL/GenBank/DDBJ databases">
        <title>Sequencing and characterisation of complete mitogenome DNA for Rasbora hobelmani (Cypriniformes: Cyprinidae: Rasbora) with phylogenetic consideration.</title>
        <authorList>
            <person name="Chung H.H."/>
            <person name="Anak Kamar C."/>
            <person name="Lim L.W.K."/>
            <person name="Sela Roja J."/>
            <person name="Liao Y."/>
            <person name="Lam T.T.-Y."/>
            <person name="Chong Y.L."/>
        </authorList>
    </citation>
    <scope>NUCLEOTIDE SEQUENCE</scope>
</reference>
<feature type="transmembrane region" description="Helical" evidence="20">
    <location>
        <begin position="145"/>
        <end position="166"/>
    </location>
</feature>
<evidence type="ECO:0000256" key="18">
    <source>
        <dbReference type="PIRSR" id="PIRSR038885-1"/>
    </source>
</evidence>
<feature type="domain" description="Cytochrome b/b6 N-terminal region profile" evidence="21">
    <location>
        <begin position="1"/>
        <end position="209"/>
    </location>
</feature>
<comment type="function">
    <text evidence="1 20">Component of the ubiquinol-cytochrome c reductase complex (complex III or cytochrome b-c1 complex) that is part of the mitochondrial respiratory chain. The b-c1 complex mediates electron transfer from ubiquinol to cytochrome c. Contributes to the generation of a proton gradient across the mitochondrial membrane that is then used for ATP synthesis.</text>
</comment>
<keyword evidence="8 20" id="KW-0812">Transmembrane</keyword>
<dbReference type="GO" id="GO:0046872">
    <property type="term" value="F:metal ion binding"/>
    <property type="evidence" value="ECO:0007669"/>
    <property type="project" value="UniProtKB-UniRule"/>
</dbReference>
<dbReference type="PANTHER" id="PTHR19271">
    <property type="entry name" value="CYTOCHROME B"/>
    <property type="match status" value="1"/>
</dbReference>
<feature type="binding site" description="axial binding residue" evidence="19">
    <location>
        <position position="196"/>
    </location>
    <ligand>
        <name>heme b</name>
        <dbReference type="ChEBI" id="CHEBI:60344"/>
        <label>b566</label>
    </ligand>
    <ligandPart>
        <name>Fe</name>
        <dbReference type="ChEBI" id="CHEBI:18248"/>
    </ligandPart>
</feature>
<dbReference type="InterPro" id="IPR016174">
    <property type="entry name" value="Di-haem_cyt_TM"/>
</dbReference>
<feature type="transmembrane region" description="Helical" evidence="20">
    <location>
        <begin position="288"/>
        <end position="308"/>
    </location>
</feature>
<dbReference type="GO" id="GO:0005743">
    <property type="term" value="C:mitochondrial inner membrane"/>
    <property type="evidence" value="ECO:0007669"/>
    <property type="project" value="UniProtKB-SubCell"/>
</dbReference>
<evidence type="ECO:0000256" key="10">
    <source>
        <dbReference type="ARBA" id="ARBA00022792"/>
    </source>
</evidence>
<dbReference type="PANTHER" id="PTHR19271:SF16">
    <property type="entry name" value="CYTOCHROME B"/>
    <property type="match status" value="1"/>
</dbReference>
<keyword evidence="5 20" id="KW-0813">Transport</keyword>
<sequence>MASLRKTHPLAKIVNDALIDLPTPANISAWWNFGSLLGLCLITQILTGLFLAMHYTSDISTAFSSVVHICRDVNYGWLIRNMHANGASFFFICLYIHIARGLYYGSYLYKETWNIGVVLFLLVMMTAFVGYVLPWGQMSFWGATVITNLLSAVPYVGDMLVQWIWGGFSVDNATLTRFFAFHFLLPFIVVAMTVLHLLFLHETGSNNPLGLNQNTDKISFHPYFSYKDLLGFVIMLLALALLALFSPNLLGDPENFTPANPLVTPPHIKPEWYFLFAYAILRSIPNKLGGVLALLFSILILLMVPLLHTSKQRGMTFRPFTQFLFWTLVADMIILTWIGGMPVEHPFIIIGQIASVLYFSLFLILLPLAGWLENKALDRD</sequence>
<feature type="binding site" evidence="18">
    <location>
        <position position="201"/>
    </location>
    <ligand>
        <name>a ubiquinone</name>
        <dbReference type="ChEBI" id="CHEBI:16389"/>
    </ligand>
</feature>
<name>A0A8K1PSE0_9TELE</name>
<dbReference type="EMBL" id="MK784764">
    <property type="protein sequence ID" value="UDP58199.1"/>
    <property type="molecule type" value="Genomic_DNA"/>
</dbReference>
<dbReference type="PROSITE" id="PS51002">
    <property type="entry name" value="CYTB_NTER"/>
    <property type="match status" value="1"/>
</dbReference>
<dbReference type="GO" id="GO:0045275">
    <property type="term" value="C:respiratory chain complex III"/>
    <property type="evidence" value="ECO:0007669"/>
    <property type="project" value="InterPro"/>
</dbReference>
<evidence type="ECO:0000256" key="19">
    <source>
        <dbReference type="PIRSR" id="PIRSR038885-2"/>
    </source>
</evidence>
<evidence type="ECO:0000256" key="8">
    <source>
        <dbReference type="ARBA" id="ARBA00022692"/>
    </source>
</evidence>
<feature type="transmembrane region" description="Helical" evidence="20">
    <location>
        <begin position="347"/>
        <end position="372"/>
    </location>
</feature>
<feature type="binding site" description="axial binding residue" evidence="19">
    <location>
        <position position="182"/>
    </location>
    <ligand>
        <name>heme b</name>
        <dbReference type="ChEBI" id="CHEBI:60344"/>
        <label>b562</label>
    </ligand>
    <ligandPart>
        <name>Fe</name>
        <dbReference type="ChEBI" id="CHEBI:18248"/>
    </ligandPart>
</feature>
<evidence type="ECO:0000256" key="7">
    <source>
        <dbReference type="ARBA" id="ARBA00022660"/>
    </source>
</evidence>
<dbReference type="AlphaFoldDB" id="A0A8K1PSE0"/>
<dbReference type="InterPro" id="IPR048260">
    <property type="entry name" value="Cytochrome_b_C_euk/bac"/>
</dbReference>
<feature type="transmembrane region" description="Helical" evidence="20">
    <location>
        <begin position="113"/>
        <end position="133"/>
    </location>
</feature>
<dbReference type="GO" id="GO:0006122">
    <property type="term" value="P:mitochondrial electron transport, ubiquinol to cytochrome c"/>
    <property type="evidence" value="ECO:0007669"/>
    <property type="project" value="TreeGrafter"/>
</dbReference>
<evidence type="ECO:0000256" key="17">
    <source>
        <dbReference type="ARBA" id="ARBA00061233"/>
    </source>
</evidence>
<dbReference type="SUPFAM" id="SSF81648">
    <property type="entry name" value="a domain/subunit of cytochrome bc1 complex (Ubiquinol-cytochrome c reductase)"/>
    <property type="match status" value="1"/>
</dbReference>
<feature type="transmembrane region" description="Helical" evidence="20">
    <location>
        <begin position="320"/>
        <end position="341"/>
    </location>
</feature>
<accession>A0A8K1PSE0</accession>
<dbReference type="CDD" id="cd00284">
    <property type="entry name" value="Cytochrome_b_N"/>
    <property type="match status" value="1"/>
</dbReference>
<organism evidence="23">
    <name type="scientific">Rasbora hobelmani</name>
    <name type="common">Kottelat rasbora</name>
    <dbReference type="NCBI Taxonomy" id="857660"/>
    <lineage>
        <taxon>Eukaryota</taxon>
        <taxon>Metazoa</taxon>
        <taxon>Chordata</taxon>
        <taxon>Craniata</taxon>
        <taxon>Vertebrata</taxon>
        <taxon>Euteleostomi</taxon>
        <taxon>Actinopterygii</taxon>
        <taxon>Neopterygii</taxon>
        <taxon>Teleostei</taxon>
        <taxon>Ostariophysi</taxon>
        <taxon>Cypriniformes</taxon>
        <taxon>Danionidae</taxon>
        <taxon>Rasborinae</taxon>
        <taxon>Rasbora</taxon>
    </lineage>
</organism>
<keyword evidence="9 19" id="KW-0479">Metal-binding</keyword>
<evidence type="ECO:0000313" key="23">
    <source>
        <dbReference type="EMBL" id="UDP58199.1"/>
    </source>
</evidence>
<keyword evidence="12 20" id="KW-1133">Transmembrane helix</keyword>
<comment type="cofactor">
    <cofactor evidence="19">
        <name>heme</name>
        <dbReference type="ChEBI" id="CHEBI:30413"/>
    </cofactor>
    <text evidence="19">Binds 2 heme groups non-covalently.</text>
</comment>
<keyword evidence="14" id="KW-0830">Ubiquinone</keyword>
<feature type="transmembrane region" description="Helical" evidence="20">
    <location>
        <begin position="178"/>
        <end position="200"/>
    </location>
</feature>
<comment type="subcellular location">
    <subcellularLocation>
        <location evidence="2">Mitochondrion inner membrane</location>
        <topology evidence="2">Multi-pass membrane protein</topology>
    </subcellularLocation>
</comment>
<dbReference type="GO" id="GO:0008121">
    <property type="term" value="F:quinol-cytochrome-c reductase activity"/>
    <property type="evidence" value="ECO:0007669"/>
    <property type="project" value="InterPro"/>
</dbReference>
<feature type="transmembrane region" description="Helical" evidence="20">
    <location>
        <begin position="87"/>
        <end position="107"/>
    </location>
</feature>
<comment type="cofactor">
    <cofactor evidence="20">
        <name>heme b</name>
        <dbReference type="ChEBI" id="CHEBI:60344"/>
    </cofactor>
    <text evidence="20">Binds 2 heme groups non-covalently.</text>
</comment>
<evidence type="ECO:0000256" key="13">
    <source>
        <dbReference type="ARBA" id="ARBA00023004"/>
    </source>
</evidence>
<evidence type="ECO:0000256" key="12">
    <source>
        <dbReference type="ARBA" id="ARBA00022989"/>
    </source>
</evidence>
<keyword evidence="10" id="KW-0999">Mitochondrion inner membrane</keyword>
<feature type="transmembrane region" description="Helical" evidence="20">
    <location>
        <begin position="30"/>
        <end position="52"/>
    </location>
</feature>
<evidence type="ECO:0000256" key="3">
    <source>
        <dbReference type="ARBA" id="ARBA00011660"/>
    </source>
</evidence>
<feature type="binding site" description="axial binding residue" evidence="19">
    <location>
        <position position="83"/>
    </location>
    <ligand>
        <name>heme b</name>
        <dbReference type="ChEBI" id="CHEBI:60344"/>
        <label>b562</label>
    </ligand>
    <ligandPart>
        <name>Fe</name>
        <dbReference type="ChEBI" id="CHEBI:18248"/>
    </ligandPart>
</feature>
<keyword evidence="6 19" id="KW-0349">Heme</keyword>
<evidence type="ECO:0000256" key="9">
    <source>
        <dbReference type="ARBA" id="ARBA00022723"/>
    </source>
</evidence>
<comment type="subunit">
    <text evidence="3">The cytochrome bc1 complex contains 3 respiratory subunits (MT-CYB, CYC1 and UQCRFS1), 2 core proteins (UQCRC1 and UQCRC2) and probably 6 low-molecular weight proteins.</text>
</comment>
<dbReference type="InterPro" id="IPR005798">
    <property type="entry name" value="Cyt_b/b6_C"/>
</dbReference>
<dbReference type="InterPro" id="IPR036150">
    <property type="entry name" value="Cyt_b/b6_C_sf"/>
</dbReference>
<protein>
    <recommendedName>
        <fullName evidence="4 20">Cytochrome b</fullName>
    </recommendedName>
</protein>
<proteinExistence type="inferred from homology"/>
<keyword evidence="13 19" id="KW-0408">Iron</keyword>
<dbReference type="InterPro" id="IPR005797">
    <property type="entry name" value="Cyt_b/b6_N"/>
</dbReference>
<feature type="transmembrane region" description="Helical" evidence="20">
    <location>
        <begin position="229"/>
        <end position="250"/>
    </location>
</feature>
<dbReference type="Pfam" id="PF00033">
    <property type="entry name" value="Cytochrome_B"/>
    <property type="match status" value="1"/>
</dbReference>
<keyword evidence="16 20" id="KW-0472">Membrane</keyword>
<evidence type="ECO:0000256" key="2">
    <source>
        <dbReference type="ARBA" id="ARBA00004448"/>
    </source>
</evidence>
<evidence type="ECO:0000256" key="16">
    <source>
        <dbReference type="ARBA" id="ARBA00023136"/>
    </source>
</evidence>
<evidence type="ECO:0000256" key="6">
    <source>
        <dbReference type="ARBA" id="ARBA00022617"/>
    </source>
</evidence>
<dbReference type="GO" id="GO:0016491">
    <property type="term" value="F:oxidoreductase activity"/>
    <property type="evidence" value="ECO:0007669"/>
    <property type="project" value="UniProtKB-UniRule"/>
</dbReference>
<feature type="domain" description="Cytochrome b/b6 C-terminal region profile" evidence="22">
    <location>
        <begin position="210"/>
        <end position="380"/>
    </location>
</feature>
<geneLocation type="mitochondrion" evidence="23"/>
<evidence type="ECO:0000256" key="5">
    <source>
        <dbReference type="ARBA" id="ARBA00022448"/>
    </source>
</evidence>
<evidence type="ECO:0000256" key="14">
    <source>
        <dbReference type="ARBA" id="ARBA00023075"/>
    </source>
</evidence>
<dbReference type="FunFam" id="1.20.810.10:FF:000002">
    <property type="entry name" value="Cytochrome b"/>
    <property type="match status" value="1"/>
</dbReference>
<dbReference type="InterPro" id="IPR027387">
    <property type="entry name" value="Cytb/b6-like_sf"/>
</dbReference>
<dbReference type="InterPro" id="IPR030689">
    <property type="entry name" value="Cytochrome_b"/>
</dbReference>
<dbReference type="InterPro" id="IPR048259">
    <property type="entry name" value="Cytochrome_b_N_euk/bac"/>
</dbReference>
<evidence type="ECO:0000256" key="4">
    <source>
        <dbReference type="ARBA" id="ARBA00013531"/>
    </source>
</evidence>
<dbReference type="PIRSF" id="PIRSF038885">
    <property type="entry name" value="COB"/>
    <property type="match status" value="1"/>
</dbReference>
<feature type="binding site" description="axial binding residue" evidence="19">
    <location>
        <position position="97"/>
    </location>
    <ligand>
        <name>heme b</name>
        <dbReference type="ChEBI" id="CHEBI:60344"/>
        <label>b566</label>
    </ligand>
    <ligandPart>
        <name>Fe</name>
        <dbReference type="ChEBI" id="CHEBI:18248"/>
    </ligandPart>
</feature>
<dbReference type="Pfam" id="PF00032">
    <property type="entry name" value="Cytochrom_B_C"/>
    <property type="match status" value="1"/>
</dbReference>
<keyword evidence="7 20" id="KW-0679">Respiratory chain</keyword>
<keyword evidence="11 20" id="KW-0249">Electron transport</keyword>
<dbReference type="SUPFAM" id="SSF81342">
    <property type="entry name" value="Transmembrane di-heme cytochromes"/>
    <property type="match status" value="1"/>
</dbReference>
<evidence type="ECO:0000256" key="15">
    <source>
        <dbReference type="ARBA" id="ARBA00023128"/>
    </source>
</evidence>
<evidence type="ECO:0000256" key="11">
    <source>
        <dbReference type="ARBA" id="ARBA00022982"/>
    </source>
</evidence>
<comment type="similarity">
    <text evidence="17 20">Belongs to the cytochrome b family.</text>
</comment>
<dbReference type="Gene3D" id="1.20.810.10">
    <property type="entry name" value="Cytochrome Bc1 Complex, Chain C"/>
    <property type="match status" value="1"/>
</dbReference>
<dbReference type="PROSITE" id="PS51003">
    <property type="entry name" value="CYTB_CTER"/>
    <property type="match status" value="1"/>
</dbReference>